<dbReference type="GO" id="GO:0047617">
    <property type="term" value="F:fatty acyl-CoA hydrolase activity"/>
    <property type="evidence" value="ECO:0007669"/>
    <property type="project" value="InterPro"/>
</dbReference>
<dbReference type="GO" id="GO:0004252">
    <property type="term" value="F:serine-type endopeptidase activity"/>
    <property type="evidence" value="ECO:0007669"/>
    <property type="project" value="InterPro"/>
</dbReference>
<evidence type="ECO:0000313" key="13">
    <source>
        <dbReference type="Proteomes" id="UP000887540"/>
    </source>
</evidence>
<dbReference type="CDD" id="cd03444">
    <property type="entry name" value="Thioesterase_II_repeat1"/>
    <property type="match status" value="1"/>
</dbReference>
<dbReference type="GO" id="GO:0009062">
    <property type="term" value="P:fatty acid catabolic process"/>
    <property type="evidence" value="ECO:0007669"/>
    <property type="project" value="TreeGrafter"/>
</dbReference>
<dbReference type="GO" id="GO:0006637">
    <property type="term" value="P:acyl-CoA metabolic process"/>
    <property type="evidence" value="ECO:0007669"/>
    <property type="project" value="InterPro"/>
</dbReference>
<evidence type="ECO:0000256" key="3">
    <source>
        <dbReference type="ARBA" id="ARBA00011881"/>
    </source>
</evidence>
<dbReference type="AlphaFoldDB" id="A0A914CUG9"/>
<evidence type="ECO:0000256" key="7">
    <source>
        <dbReference type="ARBA" id="ARBA00023098"/>
    </source>
</evidence>
<keyword evidence="13" id="KW-1185">Reference proteome</keyword>
<dbReference type="PANTHER" id="PTHR11066:SF48">
    <property type="entry name" value="ACYL-COA THIOESTERASE II"/>
    <property type="match status" value="1"/>
</dbReference>
<feature type="transmembrane region" description="Helical" evidence="9">
    <location>
        <begin position="205"/>
        <end position="223"/>
    </location>
</feature>
<comment type="subcellular location">
    <subcellularLocation>
        <location evidence="1">Membrane</location>
        <topology evidence="1">Multi-pass membrane protein</topology>
    </subcellularLocation>
</comment>
<feature type="domain" description="Peptidase S54 rhomboid" evidence="10">
    <location>
        <begin position="168"/>
        <end position="308"/>
    </location>
</feature>
<evidence type="ECO:0000259" key="11">
    <source>
        <dbReference type="Pfam" id="PF13622"/>
    </source>
</evidence>
<feature type="domain" description="Acyl-CoA thioesterase-like C-terminal" evidence="12">
    <location>
        <begin position="491"/>
        <end position="600"/>
    </location>
</feature>
<dbReference type="Pfam" id="PF13622">
    <property type="entry name" value="4HBT_3"/>
    <property type="match status" value="1"/>
</dbReference>
<dbReference type="Pfam" id="PF01694">
    <property type="entry name" value="Rhomboid"/>
    <property type="match status" value="1"/>
</dbReference>
<reference evidence="14" key="1">
    <citation type="submission" date="2022-11" db="UniProtKB">
        <authorList>
            <consortium name="WormBaseParasite"/>
        </authorList>
    </citation>
    <scope>IDENTIFICATION</scope>
</reference>
<dbReference type="InterPro" id="IPR042171">
    <property type="entry name" value="Acyl-CoA_hotdog"/>
</dbReference>
<dbReference type="GO" id="GO:0016020">
    <property type="term" value="C:membrane"/>
    <property type="evidence" value="ECO:0007669"/>
    <property type="project" value="UniProtKB-SubCell"/>
</dbReference>
<dbReference type="GO" id="GO:0006508">
    <property type="term" value="P:proteolysis"/>
    <property type="evidence" value="ECO:0007669"/>
    <property type="project" value="UniProtKB-ARBA"/>
</dbReference>
<dbReference type="InterPro" id="IPR035952">
    <property type="entry name" value="Rhomboid-like_sf"/>
</dbReference>
<evidence type="ECO:0000256" key="1">
    <source>
        <dbReference type="ARBA" id="ARBA00004141"/>
    </source>
</evidence>
<dbReference type="Proteomes" id="UP000887540">
    <property type="component" value="Unplaced"/>
</dbReference>
<dbReference type="PANTHER" id="PTHR11066">
    <property type="entry name" value="ACYL-COA THIOESTERASE"/>
    <property type="match status" value="1"/>
</dbReference>
<evidence type="ECO:0000256" key="6">
    <source>
        <dbReference type="ARBA" id="ARBA00022989"/>
    </source>
</evidence>
<keyword evidence="8 9" id="KW-0472">Membrane</keyword>
<evidence type="ECO:0000256" key="9">
    <source>
        <dbReference type="SAM" id="Phobius"/>
    </source>
</evidence>
<evidence type="ECO:0000256" key="4">
    <source>
        <dbReference type="ARBA" id="ARBA00022692"/>
    </source>
</evidence>
<evidence type="ECO:0000259" key="12">
    <source>
        <dbReference type="Pfam" id="PF20789"/>
    </source>
</evidence>
<dbReference type="GO" id="GO:0051604">
    <property type="term" value="P:protein maturation"/>
    <property type="evidence" value="ECO:0007669"/>
    <property type="project" value="UniProtKB-ARBA"/>
</dbReference>
<keyword evidence="7" id="KW-0443">Lipid metabolism</keyword>
<dbReference type="WBParaSite" id="ACRNAN_scaffold1481.g14682.t1">
    <property type="protein sequence ID" value="ACRNAN_scaffold1481.g14682.t1"/>
    <property type="gene ID" value="ACRNAN_scaffold1481.g14682"/>
</dbReference>
<dbReference type="InterPro" id="IPR003703">
    <property type="entry name" value="Acyl_CoA_thio"/>
</dbReference>
<keyword evidence="5" id="KW-0378">Hydrolase</keyword>
<feature type="domain" description="Acyl-CoA thioesterase-like N-terminal HotDog" evidence="11">
    <location>
        <begin position="335"/>
        <end position="413"/>
    </location>
</feature>
<organism evidence="13 14">
    <name type="scientific">Acrobeloides nanus</name>
    <dbReference type="NCBI Taxonomy" id="290746"/>
    <lineage>
        <taxon>Eukaryota</taxon>
        <taxon>Metazoa</taxon>
        <taxon>Ecdysozoa</taxon>
        <taxon>Nematoda</taxon>
        <taxon>Chromadorea</taxon>
        <taxon>Rhabditida</taxon>
        <taxon>Tylenchina</taxon>
        <taxon>Cephalobomorpha</taxon>
        <taxon>Cephaloboidea</taxon>
        <taxon>Cephalobidae</taxon>
        <taxon>Acrobeloides</taxon>
    </lineage>
</organism>
<name>A0A914CUG9_9BILA</name>
<comment type="subunit">
    <text evidence="3">Homotetramer.</text>
</comment>
<dbReference type="SUPFAM" id="SSF144091">
    <property type="entry name" value="Rhomboid-like"/>
    <property type="match status" value="1"/>
</dbReference>
<dbReference type="GO" id="GO:0005782">
    <property type="term" value="C:peroxisomal matrix"/>
    <property type="evidence" value="ECO:0007669"/>
    <property type="project" value="UniProtKB-SubCell"/>
</dbReference>
<evidence type="ECO:0000256" key="2">
    <source>
        <dbReference type="ARBA" id="ARBA00006538"/>
    </source>
</evidence>
<sequence length="610" mass="68806">MRPNRFNTQRNRLQDRYARAKANLKPPKQSGETAHYSGPDSIPVRPVSDLWKALGFTAVFTTGAFTYACIAHHERRVRGGGTWNTDWFTAKWVEIKRYYTDEGQLVEERRIRKSHDPHDIPFSPGQKLIFSIIASNLVVYLVWKVANPAIMWRFFTNSFASKSLCLPMLTSVFSHKFFLHFAVNMYVLSSFGAPTVDKYLGPSQFLAMYLSAGVFSSLTSLIHKGIFRMPSRALGASGAILAVLTYVCMKNPDARLQIIFLPFFDFSAQQGVIGIVLLDAIGLLLGWRLFDHAAHLGGSIFGILYALYGEKYYRQVLYPTVVKCSTHQLPGRKDGRRIYGGQVVGQALMAANRTIDQIFHPHSLHCQFIYPADKDRPLIYEVTRVSDGRSFCTRLVKAIQNGKTVFTTLISFQKIEPDSISHSEPMPEVPSPEECESSTEFFNRILNNPDTISKEGIRAVSEYKKVLDMPDLLFSVKMITPRKYIQVPLDRPMKFAIWVKSNALLGDDEHLHHCVAAFISDVAPIGTPLFAHAGAGFKLGMAASLDHTMWIHRPDFRIDEDWVLYETESTIAAGGRALIHGKMWTRDGRMVLSTAQEIVIRGEHEPIHNS</sequence>
<protein>
    <submittedName>
        <fullName evidence="14">Peptidase S54 rhomboid domain-containing protein</fullName>
    </submittedName>
</protein>
<feature type="transmembrane region" description="Helical" evidence="9">
    <location>
        <begin position="50"/>
        <end position="70"/>
    </location>
</feature>
<evidence type="ECO:0000313" key="14">
    <source>
        <dbReference type="WBParaSite" id="ACRNAN_scaffold1481.g14682.t1"/>
    </source>
</evidence>
<evidence type="ECO:0000256" key="8">
    <source>
        <dbReference type="ARBA" id="ARBA00023136"/>
    </source>
</evidence>
<dbReference type="Gene3D" id="1.20.1540.10">
    <property type="entry name" value="Rhomboid-like"/>
    <property type="match status" value="1"/>
</dbReference>
<keyword evidence="6 9" id="KW-1133">Transmembrane helix</keyword>
<dbReference type="InterPro" id="IPR029069">
    <property type="entry name" value="HotDog_dom_sf"/>
</dbReference>
<feature type="transmembrane region" description="Helical" evidence="9">
    <location>
        <begin position="259"/>
        <end position="286"/>
    </location>
</feature>
<comment type="similarity">
    <text evidence="2">Belongs to the C/M/P thioester hydrolase family.</text>
</comment>
<dbReference type="FunFam" id="2.40.160.210:FF:000001">
    <property type="entry name" value="Acyl-CoA thioesterase II"/>
    <property type="match status" value="1"/>
</dbReference>
<dbReference type="SUPFAM" id="SSF54637">
    <property type="entry name" value="Thioesterase/thiol ester dehydrase-isomerase"/>
    <property type="match status" value="2"/>
</dbReference>
<dbReference type="InterPro" id="IPR049450">
    <property type="entry name" value="ACOT8-like_C"/>
</dbReference>
<accession>A0A914CUG9</accession>
<dbReference type="InterPro" id="IPR049449">
    <property type="entry name" value="TesB_ACOT8-like_N"/>
</dbReference>
<feature type="transmembrane region" description="Helical" evidence="9">
    <location>
        <begin position="292"/>
        <end position="308"/>
    </location>
</feature>
<dbReference type="FunFam" id="1.20.1540.10:FF:000012">
    <property type="entry name" value="Rhomboid family protein"/>
    <property type="match status" value="1"/>
</dbReference>
<proteinExistence type="inferred from homology"/>
<feature type="transmembrane region" description="Helical" evidence="9">
    <location>
        <begin position="229"/>
        <end position="247"/>
    </location>
</feature>
<evidence type="ECO:0000259" key="10">
    <source>
        <dbReference type="Pfam" id="PF01694"/>
    </source>
</evidence>
<keyword evidence="4 9" id="KW-0812">Transmembrane</keyword>
<dbReference type="Gene3D" id="2.40.160.210">
    <property type="entry name" value="Acyl-CoA thioesterase, double hotdog domain"/>
    <property type="match status" value="1"/>
</dbReference>
<dbReference type="CDD" id="cd03445">
    <property type="entry name" value="Thioesterase_II_repeat2"/>
    <property type="match status" value="1"/>
</dbReference>
<feature type="transmembrane region" description="Helical" evidence="9">
    <location>
        <begin position="128"/>
        <end position="146"/>
    </location>
</feature>
<dbReference type="Pfam" id="PF20789">
    <property type="entry name" value="4HBT_3C"/>
    <property type="match status" value="1"/>
</dbReference>
<evidence type="ECO:0000256" key="5">
    <source>
        <dbReference type="ARBA" id="ARBA00022801"/>
    </source>
</evidence>
<dbReference type="InterPro" id="IPR022764">
    <property type="entry name" value="Peptidase_S54_rhomboid_dom"/>
</dbReference>